<dbReference type="EMBL" id="CACRUE010000039">
    <property type="protein sequence ID" value="VYU47455.1"/>
    <property type="molecule type" value="Genomic_DNA"/>
</dbReference>
<evidence type="ECO:0000313" key="1">
    <source>
        <dbReference type="EMBL" id="VYU47455.1"/>
    </source>
</evidence>
<evidence type="ECO:0008006" key="2">
    <source>
        <dbReference type="Google" id="ProtNLM"/>
    </source>
</evidence>
<organism evidence="1">
    <name type="scientific">Intestinibacter bartlettii</name>
    <dbReference type="NCBI Taxonomy" id="261299"/>
    <lineage>
        <taxon>Bacteria</taxon>
        <taxon>Bacillati</taxon>
        <taxon>Bacillota</taxon>
        <taxon>Clostridia</taxon>
        <taxon>Peptostreptococcales</taxon>
        <taxon>Peptostreptococcaceae</taxon>
        <taxon>Intestinibacter</taxon>
    </lineage>
</organism>
<sequence length="221" mass="24045">MINFDVTNELMCIARGRGRFYAKKGSMVAFKGDFRFEKLLLGPNNGGGLGGALLGHLQRRITGENMPIMSVEGSGEVYLAENAYHVDVIHLEPGDSINVESENLLAFTEALTYSTTFVGSGVISQRGLFSTYLKNNTNSVQDVAIITDGNPLMIEAPCCVDPDAIVAWTGRKPEVKVAQLSWKTFIGQTSGESYHLQFNEPGQLVIIQPSERLSGLNVSID</sequence>
<reference evidence="1" key="1">
    <citation type="submission" date="2019-11" db="EMBL/GenBank/DDBJ databases">
        <authorList>
            <person name="Feng L."/>
        </authorList>
    </citation>
    <scope>NUCLEOTIDE SEQUENCE</scope>
    <source>
        <strain evidence="1">IbartlettiiLFYP30</strain>
    </source>
</reference>
<protein>
    <recommendedName>
        <fullName evidence="2">Mitochondrial biogenesis AIM24</fullName>
    </recommendedName>
</protein>
<dbReference type="Pfam" id="PF01987">
    <property type="entry name" value="AIM24"/>
    <property type="match status" value="1"/>
</dbReference>
<dbReference type="PANTHER" id="PTHR38074">
    <property type="entry name" value="ALTERED INHERITANCE OF MITOCHONDRIA PROTEIN 24, MITOCHONDRIAL"/>
    <property type="match status" value="1"/>
</dbReference>
<name>A0A6N3F5Z5_9FIRM</name>
<gene>
    <name evidence="1" type="ORF">IBLFYP30_02825</name>
</gene>
<dbReference type="RefSeq" id="WP_024038526.1">
    <property type="nucleotide sequence ID" value="NZ_CACRUE010000039.1"/>
</dbReference>
<accession>A0A6N3F5Z5</accession>
<dbReference type="InterPro" id="IPR016031">
    <property type="entry name" value="Trp_RNA-bd_attenuator-like_dom"/>
</dbReference>
<dbReference type="InterPro" id="IPR002838">
    <property type="entry name" value="AIM24"/>
</dbReference>
<proteinExistence type="predicted"/>
<dbReference type="AlphaFoldDB" id="A0A6N3F5Z5"/>
<dbReference type="InterPro" id="IPR036983">
    <property type="entry name" value="AIM24_sf"/>
</dbReference>
<dbReference type="SUPFAM" id="SSF51219">
    <property type="entry name" value="TRAP-like"/>
    <property type="match status" value="1"/>
</dbReference>
<dbReference type="Gene3D" id="3.60.160.10">
    <property type="entry name" value="Mitochondrial biogenesis AIM24"/>
    <property type="match status" value="1"/>
</dbReference>
<dbReference type="PANTHER" id="PTHR38074:SF1">
    <property type="entry name" value="ALTERED INHERITANCE OF MITOCHONDRIA PROTEIN 24, MITOCHONDRIAL"/>
    <property type="match status" value="1"/>
</dbReference>